<evidence type="ECO:0000313" key="2">
    <source>
        <dbReference type="Proteomes" id="UP000269945"/>
    </source>
</evidence>
<organism evidence="1 2">
    <name type="scientific">Gulo gulo</name>
    <name type="common">Wolverine</name>
    <name type="synonym">Gluton</name>
    <dbReference type="NCBI Taxonomy" id="48420"/>
    <lineage>
        <taxon>Eukaryota</taxon>
        <taxon>Metazoa</taxon>
        <taxon>Chordata</taxon>
        <taxon>Craniata</taxon>
        <taxon>Vertebrata</taxon>
        <taxon>Euteleostomi</taxon>
        <taxon>Mammalia</taxon>
        <taxon>Eutheria</taxon>
        <taxon>Laurasiatheria</taxon>
        <taxon>Carnivora</taxon>
        <taxon>Caniformia</taxon>
        <taxon>Musteloidea</taxon>
        <taxon>Mustelidae</taxon>
        <taxon>Guloninae</taxon>
        <taxon>Gulo</taxon>
    </lineage>
</organism>
<reference evidence="1 2" key="1">
    <citation type="submission" date="2018-10" db="EMBL/GenBank/DDBJ databases">
        <authorList>
            <person name="Ekblom R."/>
            <person name="Jareborg N."/>
        </authorList>
    </citation>
    <scope>NUCLEOTIDE SEQUENCE [LARGE SCALE GENOMIC DNA]</scope>
    <source>
        <tissue evidence="1">Muscle</tissue>
    </source>
</reference>
<accession>A0A9X9PZ92</accession>
<dbReference type="Proteomes" id="UP000269945">
    <property type="component" value="Unassembled WGS sequence"/>
</dbReference>
<gene>
    <name evidence="1" type="ORF">BN2614_LOCUS2</name>
</gene>
<protein>
    <submittedName>
        <fullName evidence="1">Uncharacterized protein</fullName>
    </submittedName>
</protein>
<proteinExistence type="predicted"/>
<name>A0A9X9PZ92_GULGU</name>
<evidence type="ECO:0000313" key="1">
    <source>
        <dbReference type="EMBL" id="VCW79023.1"/>
    </source>
</evidence>
<dbReference type="EMBL" id="CYRY02011177">
    <property type="protein sequence ID" value="VCW79023.1"/>
    <property type="molecule type" value="Genomic_DNA"/>
</dbReference>
<comment type="caution">
    <text evidence="1">The sequence shown here is derived from an EMBL/GenBank/DDBJ whole genome shotgun (WGS) entry which is preliminary data.</text>
</comment>
<dbReference type="AlphaFoldDB" id="A0A9X9PZ92"/>
<keyword evidence="2" id="KW-1185">Reference proteome</keyword>
<sequence length="137" mass="14778">MDMLLSPRASERLLPPAPWLPSSLFSSRAKTLGQAGSSAALQCPWSPSCTYSAGQGLQGPPCCLIFLLLSQHPALSVTPLGSIFFGRQDATSCGCPPTSPATHLLPRPWKVCHLGKQFCQLHRAVCRGCWERKGHSH</sequence>